<evidence type="ECO:0000313" key="2">
    <source>
        <dbReference type="Proteomes" id="UP000193689"/>
    </source>
</evidence>
<evidence type="ECO:0008006" key="3">
    <source>
        <dbReference type="Google" id="ProtNLM"/>
    </source>
</evidence>
<feature type="non-terminal residue" evidence="1">
    <location>
        <position position="201"/>
    </location>
</feature>
<comment type="caution">
    <text evidence="1">The sequence shown here is derived from an EMBL/GenBank/DDBJ whole genome shotgun (WGS) entry which is preliminary data.</text>
</comment>
<gene>
    <name evidence="1" type="ORF">BCR38DRAFT_316269</name>
</gene>
<name>A0A1Y2DXM7_9PEZI</name>
<dbReference type="GeneID" id="63770915"/>
<dbReference type="AlphaFoldDB" id="A0A1Y2DXM7"/>
<proteinExistence type="predicted"/>
<feature type="non-terminal residue" evidence="1">
    <location>
        <position position="1"/>
    </location>
</feature>
<evidence type="ECO:0000313" key="1">
    <source>
        <dbReference type="EMBL" id="ORY64003.1"/>
    </source>
</evidence>
<dbReference type="OrthoDB" id="5073671at2759"/>
<protein>
    <recommendedName>
        <fullName evidence="3">Tubby C-terminal-like domain-containing protein</fullName>
    </recommendedName>
</protein>
<keyword evidence="2" id="KW-1185">Reference proteome</keyword>
<dbReference type="RefSeq" id="XP_040715417.1">
    <property type="nucleotide sequence ID" value="XM_040854703.1"/>
</dbReference>
<sequence length="201" mass="21657">FLAETKGKPLYAVTRHWGWSSNPPLVLHSGPDPKSPALAAADRSFFTWNSKVILKPLPSSPRKGDTEKVNVLSPDLACEFSIHVNAPGEVGGKVGRGTGRERFVWRRSLGLEFQALAGWAWGWTLFRVNSGGSDAAQSTGDSLGGKEIVAVVAACPLDSARSKKAKFEFLGTGKGELGERWAMIALMSGLRILKVDRLAIQ</sequence>
<dbReference type="EMBL" id="MCFJ01000007">
    <property type="protein sequence ID" value="ORY64003.1"/>
    <property type="molecule type" value="Genomic_DNA"/>
</dbReference>
<accession>A0A1Y2DXM7</accession>
<dbReference type="Proteomes" id="UP000193689">
    <property type="component" value="Unassembled WGS sequence"/>
</dbReference>
<organism evidence="1 2">
    <name type="scientific">Pseudomassariella vexata</name>
    <dbReference type="NCBI Taxonomy" id="1141098"/>
    <lineage>
        <taxon>Eukaryota</taxon>
        <taxon>Fungi</taxon>
        <taxon>Dikarya</taxon>
        <taxon>Ascomycota</taxon>
        <taxon>Pezizomycotina</taxon>
        <taxon>Sordariomycetes</taxon>
        <taxon>Xylariomycetidae</taxon>
        <taxon>Amphisphaeriales</taxon>
        <taxon>Pseudomassariaceae</taxon>
        <taxon>Pseudomassariella</taxon>
    </lineage>
</organism>
<dbReference type="InParanoid" id="A0A1Y2DXM7"/>
<reference evidence="1 2" key="1">
    <citation type="submission" date="2016-07" db="EMBL/GenBank/DDBJ databases">
        <title>Pervasive Adenine N6-methylation of Active Genes in Fungi.</title>
        <authorList>
            <consortium name="DOE Joint Genome Institute"/>
            <person name="Mondo S.J."/>
            <person name="Dannebaum R.O."/>
            <person name="Kuo R.C."/>
            <person name="Labutti K."/>
            <person name="Haridas S."/>
            <person name="Kuo A."/>
            <person name="Salamov A."/>
            <person name="Ahrendt S.R."/>
            <person name="Lipzen A."/>
            <person name="Sullivan W."/>
            <person name="Andreopoulos W.B."/>
            <person name="Clum A."/>
            <person name="Lindquist E."/>
            <person name="Daum C."/>
            <person name="Ramamoorthy G.K."/>
            <person name="Gryganskyi A."/>
            <person name="Culley D."/>
            <person name="Magnuson J.K."/>
            <person name="James T.Y."/>
            <person name="O'Malley M.A."/>
            <person name="Stajich J.E."/>
            <person name="Spatafora J.W."/>
            <person name="Visel A."/>
            <person name="Grigoriev I.V."/>
        </authorList>
    </citation>
    <scope>NUCLEOTIDE SEQUENCE [LARGE SCALE GENOMIC DNA]</scope>
    <source>
        <strain evidence="1 2">CBS 129021</strain>
    </source>
</reference>